<dbReference type="InterPro" id="IPR015422">
    <property type="entry name" value="PyrdxlP-dep_Trfase_small"/>
</dbReference>
<dbReference type="Pfam" id="PF02347">
    <property type="entry name" value="GDC-P"/>
    <property type="match status" value="1"/>
</dbReference>
<dbReference type="GO" id="GO:0005960">
    <property type="term" value="C:glycine cleavage complex"/>
    <property type="evidence" value="ECO:0007669"/>
    <property type="project" value="TreeGrafter"/>
</dbReference>
<keyword evidence="4 6" id="KW-0560">Oxidoreductase</keyword>
<dbReference type="NCBIfam" id="NF003346">
    <property type="entry name" value="PRK04366.1"/>
    <property type="match status" value="1"/>
</dbReference>
<proteinExistence type="inferred from homology"/>
<dbReference type="RefSeq" id="WP_079653256.1">
    <property type="nucleotide sequence ID" value="NZ_LT670846.1"/>
</dbReference>
<accession>A0A1M6Q1H7</accession>
<dbReference type="OrthoDB" id="9801272at2"/>
<dbReference type="Proteomes" id="UP000189810">
    <property type="component" value="Chromosome I"/>
</dbReference>
<dbReference type="Gene3D" id="3.90.1150.10">
    <property type="entry name" value="Aspartate Aminotransferase, domain 1"/>
    <property type="match status" value="1"/>
</dbReference>
<name>A0A1M6Q1H7_9AQUI</name>
<dbReference type="Gene3D" id="6.20.440.10">
    <property type="match status" value="1"/>
</dbReference>
<keyword evidence="10" id="KW-1185">Reference proteome</keyword>
<evidence type="ECO:0000259" key="7">
    <source>
        <dbReference type="Pfam" id="PF02347"/>
    </source>
</evidence>
<dbReference type="GO" id="GO:0019464">
    <property type="term" value="P:glycine decarboxylation via glycine cleavage system"/>
    <property type="evidence" value="ECO:0007669"/>
    <property type="project" value="UniProtKB-UniRule"/>
</dbReference>
<protein>
    <recommendedName>
        <fullName evidence="6">Probable glycine dehydrogenase (decarboxylating) subunit 2</fullName>
        <ecNumber evidence="6">1.4.4.2</ecNumber>
    </recommendedName>
    <alternativeName>
        <fullName evidence="6">Glycine cleavage system P-protein subunit 2</fullName>
    </alternativeName>
    <alternativeName>
        <fullName evidence="6">Glycine decarboxylase subunit 2</fullName>
    </alternativeName>
    <alternativeName>
        <fullName evidence="6">Glycine dehydrogenase (aminomethyl-transferring) subunit 2</fullName>
    </alternativeName>
</protein>
<comment type="function">
    <text evidence="2 6">The glycine cleavage system catalyzes the degradation of glycine. The P protein binds the alpha-amino group of glycine through its pyridoxal phosphate cofactor; CO(2) is released and the remaining methylamine moiety is then transferred to the lipoamide cofactor of the H protein.</text>
</comment>
<dbReference type="HAMAP" id="MF_00713">
    <property type="entry name" value="GcvPB"/>
    <property type="match status" value="1"/>
</dbReference>
<dbReference type="SUPFAM" id="SSF53383">
    <property type="entry name" value="PLP-dependent transferases"/>
    <property type="match status" value="1"/>
</dbReference>
<dbReference type="InterPro" id="IPR015421">
    <property type="entry name" value="PyrdxlP-dep_Trfase_major"/>
</dbReference>
<dbReference type="GO" id="GO:0004375">
    <property type="term" value="F:glycine dehydrogenase (decarboxylating) activity"/>
    <property type="evidence" value="ECO:0007669"/>
    <property type="project" value="UniProtKB-EC"/>
</dbReference>
<comment type="subunit">
    <text evidence="6">The glycine cleavage system is composed of four proteins: P, T, L and H. In this organism, the P 'protein' is a heterodimer of two subunits.</text>
</comment>
<comment type="catalytic activity">
    <reaction evidence="5 6">
        <text>N(6)-[(R)-lipoyl]-L-lysyl-[glycine-cleavage complex H protein] + glycine + H(+) = N(6)-[(R)-S(8)-aminomethyldihydrolipoyl]-L-lysyl-[glycine-cleavage complex H protein] + CO2</text>
        <dbReference type="Rhea" id="RHEA:24304"/>
        <dbReference type="Rhea" id="RHEA-COMP:10494"/>
        <dbReference type="Rhea" id="RHEA-COMP:10495"/>
        <dbReference type="ChEBI" id="CHEBI:15378"/>
        <dbReference type="ChEBI" id="CHEBI:16526"/>
        <dbReference type="ChEBI" id="CHEBI:57305"/>
        <dbReference type="ChEBI" id="CHEBI:83099"/>
        <dbReference type="ChEBI" id="CHEBI:83143"/>
        <dbReference type="EC" id="1.4.4.2"/>
    </reaction>
</comment>
<organism evidence="9 10">
    <name type="scientific">Thermocrinis minervae</name>
    <dbReference type="NCBI Taxonomy" id="381751"/>
    <lineage>
        <taxon>Bacteria</taxon>
        <taxon>Pseudomonadati</taxon>
        <taxon>Aquificota</taxon>
        <taxon>Aquificia</taxon>
        <taxon>Aquificales</taxon>
        <taxon>Aquificaceae</taxon>
        <taxon>Thermocrinis</taxon>
    </lineage>
</organism>
<dbReference type="GO" id="GO:0005829">
    <property type="term" value="C:cytosol"/>
    <property type="evidence" value="ECO:0007669"/>
    <property type="project" value="TreeGrafter"/>
</dbReference>
<dbReference type="GO" id="GO:0016594">
    <property type="term" value="F:glycine binding"/>
    <property type="evidence" value="ECO:0007669"/>
    <property type="project" value="TreeGrafter"/>
</dbReference>
<evidence type="ECO:0000256" key="3">
    <source>
        <dbReference type="ARBA" id="ARBA00022898"/>
    </source>
</evidence>
<dbReference type="STRING" id="381751.SAMN05444391_0040"/>
<feature type="domain" description="Glycine cleavage system P-protein N-terminal" evidence="7">
    <location>
        <begin position="41"/>
        <end position="286"/>
    </location>
</feature>
<comment type="similarity">
    <text evidence="6">Belongs to the GcvP family. C-terminal subunit subfamily.</text>
</comment>
<feature type="modified residue" description="N6-(pyridoxal phosphate)lysine" evidence="6">
    <location>
        <position position="263"/>
    </location>
</feature>
<dbReference type="Gene3D" id="3.40.640.10">
    <property type="entry name" value="Type I PLP-dependent aspartate aminotransferase-like (Major domain)"/>
    <property type="match status" value="1"/>
</dbReference>
<dbReference type="InterPro" id="IPR049315">
    <property type="entry name" value="GDC-P_N"/>
</dbReference>
<dbReference type="GO" id="GO:0030170">
    <property type="term" value="F:pyridoxal phosphate binding"/>
    <property type="evidence" value="ECO:0007669"/>
    <property type="project" value="TreeGrafter"/>
</dbReference>
<evidence type="ECO:0000256" key="4">
    <source>
        <dbReference type="ARBA" id="ARBA00023002"/>
    </source>
</evidence>
<dbReference type="FunFam" id="3.40.640.10:FF:000224">
    <property type="entry name" value="Probable glycine dehydrogenase (decarboxylating) subunit 2"/>
    <property type="match status" value="1"/>
</dbReference>
<dbReference type="CDD" id="cd00613">
    <property type="entry name" value="GDC-P"/>
    <property type="match status" value="1"/>
</dbReference>
<evidence type="ECO:0000256" key="6">
    <source>
        <dbReference type="HAMAP-Rule" id="MF_00713"/>
    </source>
</evidence>
<evidence type="ECO:0000256" key="2">
    <source>
        <dbReference type="ARBA" id="ARBA00003788"/>
    </source>
</evidence>
<reference evidence="9 10" key="1">
    <citation type="submission" date="2016-11" db="EMBL/GenBank/DDBJ databases">
        <authorList>
            <person name="Jaros S."/>
            <person name="Januszkiewicz K."/>
            <person name="Wedrychowicz H."/>
        </authorList>
    </citation>
    <scope>NUCLEOTIDE SEQUENCE [LARGE SCALE GENOMIC DNA]</scope>
    <source>
        <strain evidence="9 10">DSM 19557</strain>
    </source>
</reference>
<dbReference type="InterPro" id="IPR049316">
    <property type="entry name" value="GDC-P_C"/>
</dbReference>
<dbReference type="PANTHER" id="PTHR11773">
    <property type="entry name" value="GLYCINE DEHYDROGENASE, DECARBOXYLATING"/>
    <property type="match status" value="1"/>
</dbReference>
<sequence length="475" mass="53296">MKTIFEIKSKNTYRLPRCDVPEVDLKEYLGEDLREELNLPSVSELDVVRHYTNLSRLNYAIDTSFFPLGSCTMKYNPRVNEEVANYEGFKNLHPLTPDEYAQGTLEAMYRLKELLKELGGFADVTLQPAAGAHGEFLGLLLIRAYHLDKGFERKTVLVPDSAHGTNPASAALCGFEIKTVKSDEKGELDWKDFKEKLTEDVACLMITNPNTLGVFERRIKDIADALHEKGALLYMDGANFNALVGVARPGDWGVDVMHFNLHKTFSTPHGGGGPGACAVGVSGRLKDFLPVPQIDYKDGKYFLNWDIPKSVGKILTFYGHTAVLLRALAYILSYGKDIDLISKYSVLNANYLRKLLKDVLVDPYESSPCMHEFVLSAQNLLPYGVNAMDVAKALLDYGFYAPTVYFPLIVKEALMIEPTETESLQTLEEFANALRQIVQTARTEPEKLKQAPTRTPVRRIKEAEANRKPILRFMV</sequence>
<dbReference type="PANTHER" id="PTHR11773:SF1">
    <property type="entry name" value="GLYCINE DEHYDROGENASE (DECARBOXYLATING), MITOCHONDRIAL"/>
    <property type="match status" value="1"/>
</dbReference>
<dbReference type="AlphaFoldDB" id="A0A1M6Q1H7"/>
<dbReference type="InterPro" id="IPR015424">
    <property type="entry name" value="PyrdxlP-dep_Trfase"/>
</dbReference>
<evidence type="ECO:0000313" key="9">
    <source>
        <dbReference type="EMBL" id="SHK14054.1"/>
    </source>
</evidence>
<dbReference type="EMBL" id="LT670846">
    <property type="protein sequence ID" value="SHK14054.1"/>
    <property type="molecule type" value="Genomic_DNA"/>
</dbReference>
<dbReference type="InterPro" id="IPR020581">
    <property type="entry name" value="GDC_P"/>
</dbReference>
<evidence type="ECO:0000259" key="8">
    <source>
        <dbReference type="Pfam" id="PF21478"/>
    </source>
</evidence>
<keyword evidence="3 6" id="KW-0663">Pyridoxal phosphate</keyword>
<dbReference type="Pfam" id="PF21478">
    <property type="entry name" value="GcvP2_C"/>
    <property type="match status" value="1"/>
</dbReference>
<dbReference type="FunFam" id="3.90.1150.10:FF:000014">
    <property type="entry name" value="Probable glycine dehydrogenase (decarboxylating) subunit 2"/>
    <property type="match status" value="1"/>
</dbReference>
<dbReference type="InterPro" id="IPR023012">
    <property type="entry name" value="GcvPB"/>
</dbReference>
<comment type="cofactor">
    <cofactor evidence="1 6">
        <name>pyridoxal 5'-phosphate</name>
        <dbReference type="ChEBI" id="CHEBI:597326"/>
    </cofactor>
</comment>
<dbReference type="EC" id="1.4.4.2" evidence="6"/>
<feature type="domain" description="Glycine dehydrogenase C-terminal" evidence="8">
    <location>
        <begin position="342"/>
        <end position="442"/>
    </location>
</feature>
<evidence type="ECO:0000256" key="1">
    <source>
        <dbReference type="ARBA" id="ARBA00001933"/>
    </source>
</evidence>
<gene>
    <name evidence="6" type="primary">gcvPB</name>
    <name evidence="9" type="ORF">SAMN05444391_0040</name>
</gene>
<evidence type="ECO:0000256" key="5">
    <source>
        <dbReference type="ARBA" id="ARBA00049026"/>
    </source>
</evidence>
<evidence type="ECO:0000313" key="10">
    <source>
        <dbReference type="Proteomes" id="UP000189810"/>
    </source>
</evidence>